<evidence type="ECO:0000256" key="2">
    <source>
        <dbReference type="ARBA" id="ARBA00023015"/>
    </source>
</evidence>
<dbReference type="Gene3D" id="4.10.280.10">
    <property type="entry name" value="Helix-loop-helix DNA-binding domain"/>
    <property type="match status" value="1"/>
</dbReference>
<feature type="compositionally biased region" description="Polar residues" evidence="8">
    <location>
        <begin position="294"/>
        <end position="309"/>
    </location>
</feature>
<dbReference type="GO" id="GO:0000785">
    <property type="term" value="C:chromatin"/>
    <property type="evidence" value="ECO:0007669"/>
    <property type="project" value="TreeGrafter"/>
</dbReference>
<comment type="subcellular location">
    <subcellularLocation>
        <location evidence="1">Nucleus</location>
    </subcellularLocation>
</comment>
<dbReference type="InterPro" id="IPR051098">
    <property type="entry name" value="NeuroDiff_E-box_TFs"/>
</dbReference>
<sequence>MNEQQQRMAAVETDKELSDLLDFSAMFAPPVANGKNRTMTLASSQFGGSAIDERSGSGSWGSAEQNSPSFSQGRGYGEGSHYSEHEALSSPFISSGIAGKNERPPYSSFGNQPGFLPSDIAMPSPDAMSPSGLKSGSQFYPSYPNNPRRRPPEGAIETQPKKIRKPPGLPSSVYASTSGDEYTRENGGYPGAKPGVYPTSFYLQDDPWSSSGYSAMLGNSPHIGQPGSFSAINPQDRMNYPLHSSEVNGFHSAPTTYNHTPTINGEGIMANRGTTAGSSGDEIGKALASIYPSDHNSNNFSSAPSTPGSPQAIAGPQSQWQRPTTPNYEGPPHALQSKMEDRLEEAIHVLRSHAVGQGPGLEGAHSDMHSLLSSVHNGGLGGLSPAFPNASLALSNRHPAMGGKHEEPTGLPPSSTLLHGHHASGPTPAVSQPEGFTSLPGGLARSSHSSSSSDIKREDKEDDENSSVADKSEEEKKDTKAARSRTSQEDDEDLPPEVKMERERERRVANNARERLRVRDINEAFKELGRMCQLHLSHDKPQTKLLILHQAVNVILNLEQQVRERNLNPKAACLKRREEEKVSGVVGEAPMQLSGGHPSMGGDGHNPVGHM</sequence>
<feature type="region of interest" description="Disordered" evidence="8">
    <location>
        <begin position="394"/>
        <end position="502"/>
    </location>
</feature>
<keyword evidence="3" id="KW-0238">DNA-binding</keyword>
<protein>
    <recommendedName>
        <fullName evidence="6">Transcription factor E2-alpha</fullName>
    </recommendedName>
    <alternativeName>
        <fullName evidence="7">Transcription factor 3</fullName>
    </alternativeName>
</protein>
<reference evidence="10" key="1">
    <citation type="submission" date="2025-08" db="UniProtKB">
        <authorList>
            <consortium name="Ensembl"/>
        </authorList>
    </citation>
    <scope>IDENTIFICATION</scope>
</reference>
<evidence type="ECO:0000313" key="11">
    <source>
        <dbReference type="Proteomes" id="UP000264840"/>
    </source>
</evidence>
<dbReference type="Ensembl" id="ENSHBUT00000008296.1">
    <property type="protein sequence ID" value="ENSHBUP00000004679.1"/>
    <property type="gene ID" value="ENSHBUG00000006086.1"/>
</dbReference>
<organism evidence="10 11">
    <name type="scientific">Haplochromis burtoni</name>
    <name type="common">Burton's mouthbrooder</name>
    <name type="synonym">Chromis burtoni</name>
    <dbReference type="NCBI Taxonomy" id="8153"/>
    <lineage>
        <taxon>Eukaryota</taxon>
        <taxon>Metazoa</taxon>
        <taxon>Chordata</taxon>
        <taxon>Craniata</taxon>
        <taxon>Vertebrata</taxon>
        <taxon>Euteleostomi</taxon>
        <taxon>Actinopterygii</taxon>
        <taxon>Neopterygii</taxon>
        <taxon>Teleostei</taxon>
        <taxon>Neoteleostei</taxon>
        <taxon>Acanthomorphata</taxon>
        <taxon>Ovalentaria</taxon>
        <taxon>Cichlomorphae</taxon>
        <taxon>Cichliformes</taxon>
        <taxon>Cichlidae</taxon>
        <taxon>African cichlids</taxon>
        <taxon>Pseudocrenilabrinae</taxon>
        <taxon>Haplochromini</taxon>
        <taxon>Haplochromis</taxon>
    </lineage>
</organism>
<dbReference type="PROSITE" id="PS50888">
    <property type="entry name" value="BHLH"/>
    <property type="match status" value="1"/>
</dbReference>
<dbReference type="SMART" id="SM00353">
    <property type="entry name" value="HLH"/>
    <property type="match status" value="1"/>
</dbReference>
<evidence type="ECO:0000256" key="5">
    <source>
        <dbReference type="ARBA" id="ARBA00023242"/>
    </source>
</evidence>
<keyword evidence="5" id="KW-0539">Nucleus</keyword>
<evidence type="ECO:0000256" key="1">
    <source>
        <dbReference type="ARBA" id="ARBA00004123"/>
    </source>
</evidence>
<evidence type="ECO:0000313" key="10">
    <source>
        <dbReference type="Ensembl" id="ENSHBUP00000004679.1"/>
    </source>
</evidence>
<dbReference type="InterPro" id="IPR011598">
    <property type="entry name" value="bHLH_dom"/>
</dbReference>
<feature type="compositionally biased region" description="Polar residues" evidence="8">
    <location>
        <begin position="316"/>
        <end position="327"/>
    </location>
</feature>
<dbReference type="Proteomes" id="UP000264840">
    <property type="component" value="Unplaced"/>
</dbReference>
<keyword evidence="2" id="KW-0805">Transcription regulation</keyword>
<dbReference type="PANTHER" id="PTHR11793:SF7">
    <property type="entry name" value="TRANSCRIPTION FACTOR E2-ALPHA"/>
    <property type="match status" value="1"/>
</dbReference>
<feature type="region of interest" description="Disordered" evidence="8">
    <location>
        <begin position="589"/>
        <end position="611"/>
    </location>
</feature>
<dbReference type="CDD" id="cd18945">
    <property type="entry name" value="bHLH_E-protein_TCF4_E2-2"/>
    <property type="match status" value="1"/>
</dbReference>
<dbReference type="PANTHER" id="PTHR11793">
    <property type="entry name" value="BASIC HELIX-LOOP-HELIX TRANSCRIPTION FACTOR"/>
    <property type="match status" value="1"/>
</dbReference>
<feature type="compositionally biased region" description="Polar residues" evidence="8">
    <location>
        <begin position="56"/>
        <end position="72"/>
    </location>
</feature>
<evidence type="ECO:0000256" key="7">
    <source>
        <dbReference type="ARBA" id="ARBA00041234"/>
    </source>
</evidence>
<keyword evidence="4" id="KW-0804">Transcription</keyword>
<evidence type="ECO:0000256" key="4">
    <source>
        <dbReference type="ARBA" id="ARBA00023163"/>
    </source>
</evidence>
<dbReference type="AlphaFoldDB" id="A0A3Q2V2K7"/>
<dbReference type="GO" id="GO:0000978">
    <property type="term" value="F:RNA polymerase II cis-regulatory region sequence-specific DNA binding"/>
    <property type="evidence" value="ECO:0007669"/>
    <property type="project" value="TreeGrafter"/>
</dbReference>
<evidence type="ECO:0000256" key="6">
    <source>
        <dbReference type="ARBA" id="ARBA00041064"/>
    </source>
</evidence>
<evidence type="ECO:0000256" key="3">
    <source>
        <dbReference type="ARBA" id="ARBA00023125"/>
    </source>
</evidence>
<accession>A0A3Q2V2K7</accession>
<evidence type="ECO:0000259" key="9">
    <source>
        <dbReference type="PROSITE" id="PS50888"/>
    </source>
</evidence>
<dbReference type="SUPFAM" id="SSF47459">
    <property type="entry name" value="HLH, helix-loop-helix DNA-binding domain"/>
    <property type="match status" value="1"/>
</dbReference>
<name>A0A3Q2V2K7_HAPBU</name>
<feature type="domain" description="BHLH" evidence="9">
    <location>
        <begin position="505"/>
        <end position="558"/>
    </location>
</feature>
<dbReference type="GeneTree" id="ENSGT00940000157036"/>
<dbReference type="GO" id="GO:0046983">
    <property type="term" value="F:protein dimerization activity"/>
    <property type="evidence" value="ECO:0007669"/>
    <property type="project" value="InterPro"/>
</dbReference>
<feature type="compositionally biased region" description="Basic and acidic residues" evidence="8">
    <location>
        <begin position="470"/>
        <end position="481"/>
    </location>
</feature>
<reference evidence="10" key="2">
    <citation type="submission" date="2025-09" db="UniProtKB">
        <authorList>
            <consortium name="Ensembl"/>
        </authorList>
    </citation>
    <scope>IDENTIFICATION</scope>
</reference>
<feature type="region of interest" description="Disordered" evidence="8">
    <location>
        <begin position="294"/>
        <end position="337"/>
    </location>
</feature>
<dbReference type="InterPro" id="IPR036638">
    <property type="entry name" value="HLH_DNA-bd_sf"/>
</dbReference>
<feature type="region of interest" description="Disordered" evidence="8">
    <location>
        <begin position="45"/>
        <end position="196"/>
    </location>
</feature>
<proteinExistence type="predicted"/>
<dbReference type="Pfam" id="PF00010">
    <property type="entry name" value="HLH"/>
    <property type="match status" value="1"/>
</dbReference>
<keyword evidence="11" id="KW-1185">Reference proteome</keyword>
<dbReference type="FunFam" id="4.10.280.10:FF:000001">
    <property type="entry name" value="Putative transcription factor 12"/>
    <property type="match status" value="1"/>
</dbReference>
<evidence type="ECO:0000256" key="8">
    <source>
        <dbReference type="SAM" id="MobiDB-lite"/>
    </source>
</evidence>
<dbReference type="GO" id="GO:0005667">
    <property type="term" value="C:transcription regulator complex"/>
    <property type="evidence" value="ECO:0007669"/>
    <property type="project" value="TreeGrafter"/>
</dbReference>
<dbReference type="GO" id="GO:0000981">
    <property type="term" value="F:DNA-binding transcription factor activity, RNA polymerase II-specific"/>
    <property type="evidence" value="ECO:0007669"/>
    <property type="project" value="TreeGrafter"/>
</dbReference>
<dbReference type="GO" id="GO:0005634">
    <property type="term" value="C:nucleus"/>
    <property type="evidence" value="ECO:0007669"/>
    <property type="project" value="UniProtKB-SubCell"/>
</dbReference>